<dbReference type="InterPro" id="IPR011989">
    <property type="entry name" value="ARM-like"/>
</dbReference>
<sequence>MIKETVIRIDLLEQIPYIAVSAVEYKNRVPNLGPIISEHLLPIVVNNLGDKDNQIRKTAQLSLFFLLEKNLVTRTQAEIQVCPAVLGLSNSDTLMDYHTGSITLMSRLVPFLGREVTERVFLQRFSQLCMSNMFCVRKVCASHFGDFCAVIGKEAYDNVLLPSYLNLCADEIWGVRKACAEVIISVSSACSSAKRRMSLAPVFAKLLQDQSRWVRLSAFESLGPFISTFADPTSTRLAYNNVGELVLVNTDGTEFRITPSYSESNILRSVNELHMLFKEEANKDPTPLDSIWDLMEDPSENAEPTPGESTTESKIQIATDPVTKASADANTKTGASVDINNVFDVQSFDNLLKCLDETVSNWDTEPNVAAQDPFEDWKASNKNAESNDEVRHSKTENENCDISKSRNRAENVDNYNSYNYWYVSPNMPLDPKIVNDESVLRNVDHASTQSTKEDLNYSIEFLTKPSPSQLLENTHNTLPTNTPNTEEETISDASKNCENFTSNEEHPQQAIVPQVLIDHFVSMTDSNLAQESNNEMAYHCAYSLPAVALTLGSDNWHLLKNTVEVLAANMQYRVRRTVASSLYELAVILGPDIATNSLMPIFEGFIRDLDEVRIGVLKHLAHFLRLISPTIRNFYLPRLEGFLLTDNETNWRFRQELAEQLLLAVPLFCPRDACKHISFLAQELLCDKVAAVREVALLLVTELIRHMSSDPARTSRLLVKLDEKFAHSKRWKLRQSFALLCSKLLTSCALPPEQFANEVMPHFLDLSWDPVANVRLVVARTIAQHIITNEYFSDPNNAHYDGLQTVLRRLQADKDRDVRDCAGFHLSTVVQRVVPASSLL</sequence>
<dbReference type="InterPro" id="IPR016024">
    <property type="entry name" value="ARM-type_fold"/>
</dbReference>
<dbReference type="InterPro" id="IPR051023">
    <property type="entry name" value="PP2A_Regulatory_Subunit_A"/>
</dbReference>
<dbReference type="GO" id="GO:0019888">
    <property type="term" value="F:protein phosphatase regulator activity"/>
    <property type="evidence" value="ECO:0007669"/>
    <property type="project" value="TreeGrafter"/>
</dbReference>
<dbReference type="InterPro" id="IPR021133">
    <property type="entry name" value="HEAT_type_2"/>
</dbReference>
<feature type="compositionally biased region" description="Basic and acidic residues" evidence="3">
    <location>
        <begin position="388"/>
        <end position="405"/>
    </location>
</feature>
<keyword evidence="1" id="KW-0677">Repeat</keyword>
<dbReference type="GO" id="GO:0005737">
    <property type="term" value="C:cytoplasm"/>
    <property type="evidence" value="ECO:0007669"/>
    <property type="project" value="TreeGrafter"/>
</dbReference>
<dbReference type="PANTHER" id="PTHR10648:SF1">
    <property type="entry name" value="SERINE_THREONINE-PROTEIN PHOSPHATASE 4 REGULATORY SUBUNIT 1"/>
    <property type="match status" value="1"/>
</dbReference>
<proteinExistence type="predicted"/>
<evidence type="ECO:0000256" key="3">
    <source>
        <dbReference type="SAM" id="MobiDB-lite"/>
    </source>
</evidence>
<evidence type="ECO:0000256" key="2">
    <source>
        <dbReference type="PROSITE-ProRule" id="PRU00103"/>
    </source>
</evidence>
<evidence type="ECO:0000256" key="1">
    <source>
        <dbReference type="ARBA" id="ARBA00022737"/>
    </source>
</evidence>
<name>A0A1Y1L2W7_PHOPY</name>
<accession>A0A1Y1L2W7</accession>
<dbReference type="PROSITE" id="PS50077">
    <property type="entry name" value="HEAT_REPEAT"/>
    <property type="match status" value="1"/>
</dbReference>
<feature type="repeat" description="HEAT" evidence="2">
    <location>
        <begin position="199"/>
        <end position="237"/>
    </location>
</feature>
<feature type="compositionally biased region" description="Low complexity" evidence="3">
    <location>
        <begin position="470"/>
        <end position="484"/>
    </location>
</feature>
<dbReference type="Gene3D" id="1.25.10.10">
    <property type="entry name" value="Leucine-rich Repeat Variant"/>
    <property type="match status" value="2"/>
</dbReference>
<dbReference type="SUPFAM" id="SSF48371">
    <property type="entry name" value="ARM repeat"/>
    <property type="match status" value="1"/>
</dbReference>
<feature type="region of interest" description="Disordered" evidence="3">
    <location>
        <begin position="469"/>
        <end position="488"/>
    </location>
</feature>
<dbReference type="EMBL" id="GEZM01068184">
    <property type="protein sequence ID" value="JAV67111.1"/>
    <property type="molecule type" value="Transcribed_RNA"/>
</dbReference>
<feature type="region of interest" description="Disordered" evidence="3">
    <location>
        <begin position="381"/>
        <end position="405"/>
    </location>
</feature>
<dbReference type="PANTHER" id="PTHR10648">
    <property type="entry name" value="SERINE/THREONINE-PROTEIN PHOSPHATASE PP2A 65 KDA REGULATORY SUBUNIT"/>
    <property type="match status" value="1"/>
</dbReference>
<protein>
    <submittedName>
        <fullName evidence="4">Uncharacterized protein</fullName>
    </submittedName>
</protein>
<organism evidence="4">
    <name type="scientific">Photinus pyralis</name>
    <name type="common">Common eastern firefly</name>
    <name type="synonym">Lampyris pyralis</name>
    <dbReference type="NCBI Taxonomy" id="7054"/>
    <lineage>
        <taxon>Eukaryota</taxon>
        <taxon>Metazoa</taxon>
        <taxon>Ecdysozoa</taxon>
        <taxon>Arthropoda</taxon>
        <taxon>Hexapoda</taxon>
        <taxon>Insecta</taxon>
        <taxon>Pterygota</taxon>
        <taxon>Neoptera</taxon>
        <taxon>Endopterygota</taxon>
        <taxon>Coleoptera</taxon>
        <taxon>Polyphaga</taxon>
        <taxon>Elateriformia</taxon>
        <taxon>Elateroidea</taxon>
        <taxon>Lampyridae</taxon>
        <taxon>Lampyrinae</taxon>
        <taxon>Photinus</taxon>
    </lineage>
</organism>
<evidence type="ECO:0000313" key="4">
    <source>
        <dbReference type="EMBL" id="JAV67111.1"/>
    </source>
</evidence>
<dbReference type="AlphaFoldDB" id="A0A1Y1L2W7"/>
<reference evidence="4" key="1">
    <citation type="journal article" date="2016" name="Sci. Rep.">
        <title>Molecular characterization of firefly nuptial gifts: a multi-omics approach sheds light on postcopulatory sexual selection.</title>
        <authorList>
            <person name="Al-Wathiqui N."/>
            <person name="Fallon T.R."/>
            <person name="South A."/>
            <person name="Weng J.K."/>
            <person name="Lewis S.M."/>
        </authorList>
    </citation>
    <scope>NUCLEOTIDE SEQUENCE</scope>
</reference>